<keyword evidence="3" id="KW-1185">Reference proteome</keyword>
<accession>A0A7J8RY19</accession>
<protein>
    <recommendedName>
        <fullName evidence="4">Xylanase inhibitor N-terminal domain-containing protein</fullName>
    </recommendedName>
</protein>
<proteinExistence type="predicted"/>
<dbReference type="Proteomes" id="UP000593561">
    <property type="component" value="Unassembled WGS sequence"/>
</dbReference>
<comment type="caution">
    <text evidence="2">The sequence shown here is derived from an EMBL/GenBank/DDBJ whole genome shotgun (WGS) entry which is preliminary data.</text>
</comment>
<evidence type="ECO:0000256" key="1">
    <source>
        <dbReference type="SAM" id="SignalP"/>
    </source>
</evidence>
<sequence>MEKSFVFLVFSCMLIKLGHVVPQAEATRAFFEFGDSLIDNEEWGYSGEQIGSGRPTLPYLSGEKLLVGANFACVGIGILNDTGIQFYQLAECAKLIVEKFTLSRY</sequence>
<dbReference type="AlphaFoldDB" id="A0A7J8RY19"/>
<name>A0A7J8RY19_GOSDV</name>
<evidence type="ECO:0000313" key="2">
    <source>
        <dbReference type="EMBL" id="MBA0618767.1"/>
    </source>
</evidence>
<keyword evidence="1" id="KW-0732">Signal</keyword>
<gene>
    <name evidence="2" type="ORF">Godav_028065</name>
</gene>
<dbReference type="EMBL" id="JABFAC010000007">
    <property type="protein sequence ID" value="MBA0618767.1"/>
    <property type="molecule type" value="Genomic_DNA"/>
</dbReference>
<feature type="chain" id="PRO_5029488870" description="Xylanase inhibitor N-terminal domain-containing protein" evidence="1">
    <location>
        <begin position="27"/>
        <end position="105"/>
    </location>
</feature>
<evidence type="ECO:0000313" key="3">
    <source>
        <dbReference type="Proteomes" id="UP000593561"/>
    </source>
</evidence>
<feature type="signal peptide" evidence="1">
    <location>
        <begin position="1"/>
        <end position="26"/>
    </location>
</feature>
<evidence type="ECO:0008006" key="4">
    <source>
        <dbReference type="Google" id="ProtNLM"/>
    </source>
</evidence>
<organism evidence="2 3">
    <name type="scientific">Gossypium davidsonii</name>
    <name type="common">Davidson's cotton</name>
    <name type="synonym">Gossypium klotzschianum subsp. davidsonii</name>
    <dbReference type="NCBI Taxonomy" id="34287"/>
    <lineage>
        <taxon>Eukaryota</taxon>
        <taxon>Viridiplantae</taxon>
        <taxon>Streptophyta</taxon>
        <taxon>Embryophyta</taxon>
        <taxon>Tracheophyta</taxon>
        <taxon>Spermatophyta</taxon>
        <taxon>Magnoliopsida</taxon>
        <taxon>eudicotyledons</taxon>
        <taxon>Gunneridae</taxon>
        <taxon>Pentapetalae</taxon>
        <taxon>rosids</taxon>
        <taxon>malvids</taxon>
        <taxon>Malvales</taxon>
        <taxon>Malvaceae</taxon>
        <taxon>Malvoideae</taxon>
        <taxon>Gossypium</taxon>
    </lineage>
</organism>
<reference evidence="2 3" key="1">
    <citation type="journal article" date="2019" name="Genome Biol. Evol.">
        <title>Insights into the evolution of the New World diploid cottons (Gossypium, subgenus Houzingenia) based on genome sequencing.</title>
        <authorList>
            <person name="Grover C.E."/>
            <person name="Arick M.A. 2nd"/>
            <person name="Thrash A."/>
            <person name="Conover J.L."/>
            <person name="Sanders W.S."/>
            <person name="Peterson D.G."/>
            <person name="Frelichowski J.E."/>
            <person name="Scheffler J.A."/>
            <person name="Scheffler B.E."/>
            <person name="Wendel J.F."/>
        </authorList>
    </citation>
    <scope>NUCLEOTIDE SEQUENCE [LARGE SCALE GENOMIC DNA]</scope>
    <source>
        <strain evidence="2">27</strain>
        <tissue evidence="2">Leaf</tissue>
    </source>
</reference>